<dbReference type="EMBL" id="SGPK01000369">
    <property type="protein sequence ID" value="THH04171.1"/>
    <property type="molecule type" value="Genomic_DNA"/>
</dbReference>
<evidence type="ECO:0000313" key="2">
    <source>
        <dbReference type="Proteomes" id="UP000308199"/>
    </source>
</evidence>
<sequence>MDTHTQGGGNQPQNPYELPLLPQFNINEDNDKAQVLADKLIHLHQEMQQQLTNLQETAGINPLTTIANAMQTLVNAQSNQAPRMTIHIIGMTPSTFDGSTEDVEHFWHEVVLYLLLNTAAYDTEHKCTAYILGLMKRGTKAGAFAQNQLTLAMSHVPMNFGDMTSFKIAYDRAFRTSDAKGAAKQKLTTMRQGAHMVDEYNADFIIQADHSGITEYEALVDYYQ</sequence>
<organism evidence="1 2">
    <name type="scientific">Phellinidium pouzarii</name>
    <dbReference type="NCBI Taxonomy" id="167371"/>
    <lineage>
        <taxon>Eukaryota</taxon>
        <taxon>Fungi</taxon>
        <taxon>Dikarya</taxon>
        <taxon>Basidiomycota</taxon>
        <taxon>Agaricomycotina</taxon>
        <taxon>Agaricomycetes</taxon>
        <taxon>Hymenochaetales</taxon>
        <taxon>Hymenochaetaceae</taxon>
        <taxon>Phellinidium</taxon>
    </lineage>
</organism>
<protein>
    <recommendedName>
        <fullName evidence="3">Retrotransposon gag domain-containing protein</fullName>
    </recommendedName>
</protein>
<reference evidence="1 2" key="1">
    <citation type="submission" date="2019-02" db="EMBL/GenBank/DDBJ databases">
        <title>Genome sequencing of the rare red list fungi Phellinidium pouzarii.</title>
        <authorList>
            <person name="Buettner E."/>
            <person name="Kellner H."/>
        </authorList>
    </citation>
    <scope>NUCLEOTIDE SEQUENCE [LARGE SCALE GENOMIC DNA]</scope>
    <source>
        <strain evidence="1 2">DSM 108285</strain>
    </source>
</reference>
<keyword evidence="2" id="KW-1185">Reference proteome</keyword>
<comment type="caution">
    <text evidence="1">The sequence shown here is derived from an EMBL/GenBank/DDBJ whole genome shotgun (WGS) entry which is preliminary data.</text>
</comment>
<evidence type="ECO:0008006" key="3">
    <source>
        <dbReference type="Google" id="ProtNLM"/>
    </source>
</evidence>
<accession>A0A4S4L0D3</accession>
<dbReference type="Proteomes" id="UP000308199">
    <property type="component" value="Unassembled WGS sequence"/>
</dbReference>
<dbReference type="AlphaFoldDB" id="A0A4S4L0D3"/>
<gene>
    <name evidence="1" type="ORF">EW145_g5722</name>
</gene>
<name>A0A4S4L0D3_9AGAM</name>
<proteinExistence type="predicted"/>
<evidence type="ECO:0000313" key="1">
    <source>
        <dbReference type="EMBL" id="THH04171.1"/>
    </source>
</evidence>